<dbReference type="Proteomes" id="UP000663868">
    <property type="component" value="Unassembled WGS sequence"/>
</dbReference>
<dbReference type="EMBL" id="CAJNOE010000129">
    <property type="protein sequence ID" value="CAF0954145.1"/>
    <property type="molecule type" value="Genomic_DNA"/>
</dbReference>
<dbReference type="Proteomes" id="UP000663860">
    <property type="component" value="Unassembled WGS sequence"/>
</dbReference>
<accession>A0A819N7U3</accession>
<organism evidence="2 3">
    <name type="scientific">Adineta steineri</name>
    <dbReference type="NCBI Taxonomy" id="433720"/>
    <lineage>
        <taxon>Eukaryota</taxon>
        <taxon>Metazoa</taxon>
        <taxon>Spiralia</taxon>
        <taxon>Gnathifera</taxon>
        <taxon>Rotifera</taxon>
        <taxon>Eurotatoria</taxon>
        <taxon>Bdelloidea</taxon>
        <taxon>Adinetida</taxon>
        <taxon>Adinetidae</taxon>
        <taxon>Adineta</taxon>
    </lineage>
</organism>
<name>A0A819N7U3_9BILA</name>
<protein>
    <submittedName>
        <fullName evidence="2">Uncharacterized protein</fullName>
    </submittedName>
</protein>
<evidence type="ECO:0000313" key="1">
    <source>
        <dbReference type="EMBL" id="CAF0954145.1"/>
    </source>
</evidence>
<sequence length="86" mass="10073">MSQPCAIKTYKRTSRTFCRCCCNQNICRDHFVEHDDLLNSHLNPLTDEINALSDRLAAISLDNITDDSCEKLNQWRINYHKIIDLF</sequence>
<evidence type="ECO:0000313" key="2">
    <source>
        <dbReference type="EMBL" id="CAF3990820.1"/>
    </source>
</evidence>
<proteinExistence type="predicted"/>
<comment type="caution">
    <text evidence="2">The sequence shown here is derived from an EMBL/GenBank/DDBJ whole genome shotgun (WGS) entry which is preliminary data.</text>
</comment>
<gene>
    <name evidence="1" type="ORF">IZO911_LOCUS15176</name>
    <name evidence="2" type="ORF">KXQ929_LOCUS27894</name>
</gene>
<dbReference type="EMBL" id="CAJOBB010002692">
    <property type="protein sequence ID" value="CAF3990820.1"/>
    <property type="molecule type" value="Genomic_DNA"/>
</dbReference>
<dbReference type="AlphaFoldDB" id="A0A819N7U3"/>
<evidence type="ECO:0000313" key="3">
    <source>
        <dbReference type="Proteomes" id="UP000663868"/>
    </source>
</evidence>
<reference evidence="2" key="1">
    <citation type="submission" date="2021-02" db="EMBL/GenBank/DDBJ databases">
        <authorList>
            <person name="Nowell W R."/>
        </authorList>
    </citation>
    <scope>NUCLEOTIDE SEQUENCE</scope>
</reference>